<gene>
    <name evidence="1" type="ORF">ICL16_42530</name>
</gene>
<name>A0A8J7BZV8_9CYAN</name>
<organism evidence="1 2">
    <name type="scientific">Iningainema tapete BLCC-T55</name>
    <dbReference type="NCBI Taxonomy" id="2748662"/>
    <lineage>
        <taxon>Bacteria</taxon>
        <taxon>Bacillati</taxon>
        <taxon>Cyanobacteriota</taxon>
        <taxon>Cyanophyceae</taxon>
        <taxon>Nostocales</taxon>
        <taxon>Scytonemataceae</taxon>
        <taxon>Iningainema tapete</taxon>
    </lineage>
</organism>
<evidence type="ECO:0000313" key="1">
    <source>
        <dbReference type="EMBL" id="MBD2778547.1"/>
    </source>
</evidence>
<dbReference type="Proteomes" id="UP000629098">
    <property type="component" value="Unassembled WGS sequence"/>
</dbReference>
<accession>A0A8J7BZV8</accession>
<sequence>MAYSDFNDLPSVINQFQLELIQETPQLFADAPPIQPSTLLSEILKRNATRVVLELRSEKEKSERIISPILTELQEISSTPINVFSGETFNVDKSNGLNGVCDFLISKSPISITIVKPVITVVEAKKSDLALGLPQCIAEMVAANKFNKDMQQVFGVVTTATQWTFLTLRNNAVTIDPTIYLFPPVDKILGILMAMVTSTNSVNG</sequence>
<evidence type="ECO:0008006" key="3">
    <source>
        <dbReference type="Google" id="ProtNLM"/>
    </source>
</evidence>
<evidence type="ECO:0000313" key="2">
    <source>
        <dbReference type="Proteomes" id="UP000629098"/>
    </source>
</evidence>
<protein>
    <recommendedName>
        <fullName evidence="3">Type I restriction enzyme R protein N-terminal domain-containing protein</fullName>
    </recommendedName>
</protein>
<keyword evidence="2" id="KW-1185">Reference proteome</keyword>
<dbReference type="RefSeq" id="WP_190838366.1">
    <property type="nucleotide sequence ID" value="NZ_CAWPPI010000128.1"/>
</dbReference>
<dbReference type="EMBL" id="JACXAE010000128">
    <property type="protein sequence ID" value="MBD2778547.1"/>
    <property type="molecule type" value="Genomic_DNA"/>
</dbReference>
<proteinExistence type="predicted"/>
<reference evidence="1" key="1">
    <citation type="submission" date="2020-09" db="EMBL/GenBank/DDBJ databases">
        <title>Iningainema tapete sp. nov. (Scytonemataceae, Cyanobacteria) from greenhouses in central Florida (USA) produces two types of nodularin with biosynthetic potential for microcystin-LR and anabaenopeptins.</title>
        <authorList>
            <person name="Berthold D.E."/>
            <person name="Lefler F.W."/>
            <person name="Huang I.-S."/>
            <person name="Abdulla H."/>
            <person name="Zimba P.V."/>
            <person name="Laughinghouse H.D. IV."/>
        </authorList>
    </citation>
    <scope>NUCLEOTIDE SEQUENCE</scope>
    <source>
        <strain evidence="1">BLCCT55</strain>
    </source>
</reference>
<comment type="caution">
    <text evidence="1">The sequence shown here is derived from an EMBL/GenBank/DDBJ whole genome shotgun (WGS) entry which is preliminary data.</text>
</comment>
<dbReference type="AlphaFoldDB" id="A0A8J7BZV8"/>